<dbReference type="Gene3D" id="3.30.300.30">
    <property type="match status" value="1"/>
</dbReference>
<dbReference type="GO" id="GO:0016878">
    <property type="term" value="F:acid-thiol ligase activity"/>
    <property type="evidence" value="ECO:0007669"/>
    <property type="project" value="UniProtKB-ARBA"/>
</dbReference>
<comment type="caution">
    <text evidence="8">The sequence shown here is derived from an EMBL/GenBank/DDBJ whole genome shotgun (WGS) entry which is preliminary data.</text>
</comment>
<organism evidence="8 9">
    <name type="scientific">Microbaculum marinum</name>
    <dbReference type="NCBI Taxonomy" id="1764581"/>
    <lineage>
        <taxon>Bacteria</taxon>
        <taxon>Pseudomonadati</taxon>
        <taxon>Pseudomonadota</taxon>
        <taxon>Alphaproteobacteria</taxon>
        <taxon>Hyphomicrobiales</taxon>
        <taxon>Tepidamorphaceae</taxon>
        <taxon>Microbaculum</taxon>
    </lineage>
</organism>
<evidence type="ECO:0000256" key="3">
    <source>
        <dbReference type="ARBA" id="ARBA00051915"/>
    </source>
</evidence>
<dbReference type="EC" id="6.2.1.44" evidence="4"/>
<dbReference type="RefSeq" id="WP_340328363.1">
    <property type="nucleotide sequence ID" value="NZ_JAZHOF010000002.1"/>
</dbReference>
<dbReference type="Pfam" id="PF13193">
    <property type="entry name" value="AMP-binding_C"/>
    <property type="match status" value="1"/>
</dbReference>
<evidence type="ECO:0000256" key="4">
    <source>
        <dbReference type="ARBA" id="ARBA00066616"/>
    </source>
</evidence>
<dbReference type="InterPro" id="IPR020845">
    <property type="entry name" value="AMP-binding_CS"/>
</dbReference>
<dbReference type="InterPro" id="IPR000873">
    <property type="entry name" value="AMP-dep_synth/lig_dom"/>
</dbReference>
<dbReference type="Gene3D" id="3.40.50.12780">
    <property type="entry name" value="N-terminal domain of ligase-like"/>
    <property type="match status" value="1"/>
</dbReference>
<comment type="catalytic activity">
    <reaction evidence="3">
        <text>3-(methylsulfanyl)propanoate + ATP + CoA = 3-(methylsulfanyl)propanoyl-CoA + AMP + diphosphate</text>
        <dbReference type="Rhea" id="RHEA:43052"/>
        <dbReference type="ChEBI" id="CHEBI:30616"/>
        <dbReference type="ChEBI" id="CHEBI:33019"/>
        <dbReference type="ChEBI" id="CHEBI:49016"/>
        <dbReference type="ChEBI" id="CHEBI:57287"/>
        <dbReference type="ChEBI" id="CHEBI:82815"/>
        <dbReference type="ChEBI" id="CHEBI:456215"/>
        <dbReference type="EC" id="6.2.1.44"/>
    </reaction>
    <physiologicalReaction direction="left-to-right" evidence="3">
        <dbReference type="Rhea" id="RHEA:43053"/>
    </physiologicalReaction>
</comment>
<dbReference type="PROSITE" id="PS00455">
    <property type="entry name" value="AMP_BINDING"/>
    <property type="match status" value="1"/>
</dbReference>
<dbReference type="InterPro" id="IPR050237">
    <property type="entry name" value="ATP-dep_AMP-bd_enzyme"/>
</dbReference>
<evidence type="ECO:0000256" key="2">
    <source>
        <dbReference type="ARBA" id="ARBA00022598"/>
    </source>
</evidence>
<gene>
    <name evidence="8" type="ORF">V3328_03975</name>
</gene>
<dbReference type="EMBL" id="JAZHOF010000002">
    <property type="protein sequence ID" value="MEJ8570615.1"/>
    <property type="molecule type" value="Genomic_DNA"/>
</dbReference>
<accession>A0AAW9RP33</accession>
<evidence type="ECO:0000259" key="6">
    <source>
        <dbReference type="Pfam" id="PF00501"/>
    </source>
</evidence>
<dbReference type="Proteomes" id="UP001378188">
    <property type="component" value="Unassembled WGS sequence"/>
</dbReference>
<dbReference type="InterPro" id="IPR045851">
    <property type="entry name" value="AMP-bd_C_sf"/>
</dbReference>
<dbReference type="AlphaFoldDB" id="A0AAW9RP33"/>
<feature type="domain" description="AMP-binding enzyme C-terminal" evidence="7">
    <location>
        <begin position="414"/>
        <end position="489"/>
    </location>
</feature>
<dbReference type="Pfam" id="PF00501">
    <property type="entry name" value="AMP-binding"/>
    <property type="match status" value="1"/>
</dbReference>
<sequence>MLTGDMLRRSAERFPKKPAILWEGGSLGYRELDEAANRLANALIGAGLAKGAKVGIVSRNRTAYGIAFFGVARSGAVIVNVSVLYAPDELAYVLDKADVELLFYEDIFAEKVAAVRDRLPKLRRTIRIGGDGDEFAAFYADASPDCPAVDIDEDDPFCMTYTGGTTGRPKGVLCSHRNRVVTAHTVMVEEAIDERDVVGIVTPLFHVAALNIMFQPAVLAGATCTFLSKWNPADFAAMARSTGMTAAFMVPTQVSMVVSDPQFDPANFATWRKLSFAGAPMPDWVQQEMLKVLPEVKMTQIYGQSEMGVLTSLRHWYLPEKLGSIGRQAYNVDVAVIDGEGRHVGPGEIGEIVSRGHNVMLEYYDEPEQTAAFWKHGWAHTGDVGTIDEDGFITLVDRSKDMIISGGENVYPKEIENAIYEHEAVAECAVFGIPDDKWGEVPAAYVLLKSGSELSEETLVEHCAARLARFKRPRVVKFVEDFPKTPIGKIQKNILREPYWKDREKKI</sequence>
<dbReference type="FunFam" id="3.30.300.30:FF:000008">
    <property type="entry name" value="2,3-dihydroxybenzoate-AMP ligase"/>
    <property type="match status" value="1"/>
</dbReference>
<dbReference type="NCBIfam" id="NF004837">
    <property type="entry name" value="PRK06187.1"/>
    <property type="match status" value="1"/>
</dbReference>
<evidence type="ECO:0000256" key="5">
    <source>
        <dbReference type="ARBA" id="ARBA00067668"/>
    </source>
</evidence>
<dbReference type="PANTHER" id="PTHR43767">
    <property type="entry name" value="LONG-CHAIN-FATTY-ACID--COA LIGASE"/>
    <property type="match status" value="1"/>
</dbReference>
<dbReference type="InterPro" id="IPR025110">
    <property type="entry name" value="AMP-bd_C"/>
</dbReference>
<protein>
    <recommendedName>
        <fullName evidence="5">3-methylmercaptopropionyl-CoA ligase</fullName>
        <ecNumber evidence="4">6.2.1.44</ecNumber>
    </recommendedName>
</protein>
<comment type="similarity">
    <text evidence="1">Belongs to the ATP-dependent AMP-binding enzyme family.</text>
</comment>
<evidence type="ECO:0000313" key="8">
    <source>
        <dbReference type="EMBL" id="MEJ8570615.1"/>
    </source>
</evidence>
<reference evidence="8 9" key="1">
    <citation type="submission" date="2024-02" db="EMBL/GenBank/DDBJ databases">
        <title>Genome analysis and characterization of Microbaculum marinisediminis sp. nov., isolated from marine sediment.</title>
        <authorList>
            <person name="Du Z.-J."/>
            <person name="Ye Y.-Q."/>
            <person name="Zhang Z.-R."/>
            <person name="Yuan S.-M."/>
            <person name="Zhang X.-Y."/>
        </authorList>
    </citation>
    <scope>NUCLEOTIDE SEQUENCE [LARGE SCALE GENOMIC DNA]</scope>
    <source>
        <strain evidence="8 9">SDUM1044001</strain>
    </source>
</reference>
<evidence type="ECO:0000259" key="7">
    <source>
        <dbReference type="Pfam" id="PF13193"/>
    </source>
</evidence>
<dbReference type="SUPFAM" id="SSF56801">
    <property type="entry name" value="Acetyl-CoA synthetase-like"/>
    <property type="match status" value="1"/>
</dbReference>
<proteinExistence type="inferred from homology"/>
<dbReference type="InterPro" id="IPR042099">
    <property type="entry name" value="ANL_N_sf"/>
</dbReference>
<name>A0AAW9RP33_9HYPH</name>
<feature type="domain" description="AMP-dependent synthetase/ligase" evidence="6">
    <location>
        <begin position="7"/>
        <end position="364"/>
    </location>
</feature>
<keyword evidence="9" id="KW-1185">Reference proteome</keyword>
<evidence type="ECO:0000256" key="1">
    <source>
        <dbReference type="ARBA" id="ARBA00006432"/>
    </source>
</evidence>
<keyword evidence="2 8" id="KW-0436">Ligase</keyword>
<evidence type="ECO:0000313" key="9">
    <source>
        <dbReference type="Proteomes" id="UP001378188"/>
    </source>
</evidence>
<dbReference type="PANTHER" id="PTHR43767:SF1">
    <property type="entry name" value="NONRIBOSOMAL PEPTIDE SYNTHASE PES1 (EUROFUNG)-RELATED"/>
    <property type="match status" value="1"/>
</dbReference>